<proteinExistence type="predicted"/>
<evidence type="ECO:0000256" key="2">
    <source>
        <dbReference type="SAM" id="Phobius"/>
    </source>
</evidence>
<feature type="region of interest" description="Disordered" evidence="1">
    <location>
        <begin position="194"/>
        <end position="245"/>
    </location>
</feature>
<feature type="transmembrane region" description="Helical" evidence="2">
    <location>
        <begin position="113"/>
        <end position="135"/>
    </location>
</feature>
<evidence type="ECO:0000256" key="1">
    <source>
        <dbReference type="SAM" id="MobiDB-lite"/>
    </source>
</evidence>
<protein>
    <submittedName>
        <fullName evidence="3">Uncharacterized protein</fullName>
    </submittedName>
</protein>
<keyword evidence="2" id="KW-0472">Membrane</keyword>
<evidence type="ECO:0000313" key="3">
    <source>
        <dbReference type="EMBL" id="KXS14663.1"/>
    </source>
</evidence>
<organism evidence="3 4">
    <name type="scientific">Gonapodya prolifera (strain JEL478)</name>
    <name type="common">Monoblepharis prolifera</name>
    <dbReference type="NCBI Taxonomy" id="1344416"/>
    <lineage>
        <taxon>Eukaryota</taxon>
        <taxon>Fungi</taxon>
        <taxon>Fungi incertae sedis</taxon>
        <taxon>Chytridiomycota</taxon>
        <taxon>Chytridiomycota incertae sedis</taxon>
        <taxon>Monoblepharidomycetes</taxon>
        <taxon>Monoblepharidales</taxon>
        <taxon>Gonapodyaceae</taxon>
        <taxon>Gonapodya</taxon>
    </lineage>
</organism>
<gene>
    <name evidence="3" type="ORF">M427DRAFT_44865</name>
</gene>
<keyword evidence="4" id="KW-1185">Reference proteome</keyword>
<evidence type="ECO:0000313" key="4">
    <source>
        <dbReference type="Proteomes" id="UP000070544"/>
    </source>
</evidence>
<keyword evidence="2" id="KW-1133">Transmembrane helix</keyword>
<reference evidence="3 4" key="1">
    <citation type="journal article" date="2015" name="Genome Biol. Evol.">
        <title>Phylogenomic analyses indicate that early fungi evolved digesting cell walls of algal ancestors of land plants.</title>
        <authorList>
            <person name="Chang Y."/>
            <person name="Wang S."/>
            <person name="Sekimoto S."/>
            <person name="Aerts A.L."/>
            <person name="Choi C."/>
            <person name="Clum A."/>
            <person name="LaButti K.M."/>
            <person name="Lindquist E.A."/>
            <person name="Yee Ngan C."/>
            <person name="Ohm R.A."/>
            <person name="Salamov A.A."/>
            <person name="Grigoriev I.V."/>
            <person name="Spatafora J.W."/>
            <person name="Berbee M.L."/>
        </authorList>
    </citation>
    <scope>NUCLEOTIDE SEQUENCE [LARGE SCALE GENOMIC DNA]</scope>
    <source>
        <strain evidence="3 4">JEL478</strain>
    </source>
</reference>
<dbReference type="Proteomes" id="UP000070544">
    <property type="component" value="Unassembled WGS sequence"/>
</dbReference>
<sequence length="273" mass="28993">MGCRAVGLESKPDRPVVTVEGGRSPFSLLGGSGEGRFGLEERWTWAVLPLVAAISVGAPRILSFQPASSGSQAFFRLGSIRLEAAGKGRQDLSLNGTSRQPYGFQAKENTLNVFQLFIIAFGLSSILALVHELAVASTLGFKFGLSTLACDRPPIPSIFQFQSTRRNAESKVHHTSATQDSLLAPVQEPAAASTLGFKPQSTSISTPARDPSPSPTTVQTTTKAECTVQNTSGTQDTSVYSSTDRDRDIGSFTLASDDISIPSFMDFTSNGLL</sequence>
<dbReference type="EMBL" id="KQ965767">
    <property type="protein sequence ID" value="KXS14663.1"/>
    <property type="molecule type" value="Genomic_DNA"/>
</dbReference>
<keyword evidence="2" id="KW-0812">Transmembrane</keyword>
<dbReference type="AlphaFoldDB" id="A0A139AE20"/>
<name>A0A139AE20_GONPJ</name>
<feature type="compositionally biased region" description="Polar residues" evidence="1">
    <location>
        <begin position="223"/>
        <end position="242"/>
    </location>
</feature>
<accession>A0A139AE20</accession>